<feature type="domain" description="Xylose isomerase-like TIM barrel" evidence="2">
    <location>
        <begin position="14"/>
        <end position="257"/>
    </location>
</feature>
<dbReference type="PANTHER" id="PTHR43489:SF7">
    <property type="entry name" value="3-DEHYDRO-D-GULOSIDE 4-EPIMERASE-RELATED"/>
    <property type="match status" value="1"/>
</dbReference>
<dbReference type="Proteomes" id="UP000657421">
    <property type="component" value="Unassembled WGS sequence"/>
</dbReference>
<dbReference type="InterPro" id="IPR050417">
    <property type="entry name" value="Sugar_Epim/Isomerase"/>
</dbReference>
<dbReference type="SUPFAM" id="SSF51658">
    <property type="entry name" value="Xylose isomerase-like"/>
    <property type="match status" value="1"/>
</dbReference>
<evidence type="ECO:0000313" key="4">
    <source>
        <dbReference type="Proteomes" id="UP000657421"/>
    </source>
</evidence>
<dbReference type="Pfam" id="PF01261">
    <property type="entry name" value="AP_endonuc_2"/>
    <property type="match status" value="1"/>
</dbReference>
<dbReference type="Gene3D" id="3.20.20.150">
    <property type="entry name" value="Divalent-metal-dependent TIM barrel enzymes"/>
    <property type="match status" value="1"/>
</dbReference>
<accession>A0ABR7NAV6</accession>
<protein>
    <submittedName>
        <fullName evidence="3">Sugar phosphate isomerase/epimerase</fullName>
    </submittedName>
</protein>
<keyword evidence="1 3" id="KW-0413">Isomerase</keyword>
<organism evidence="3 4">
    <name type="scientific">Jingyaoa shaoxingensis</name>
    <dbReference type="NCBI Taxonomy" id="2763671"/>
    <lineage>
        <taxon>Bacteria</taxon>
        <taxon>Bacillati</taxon>
        <taxon>Bacillota</taxon>
        <taxon>Clostridia</taxon>
        <taxon>Lachnospirales</taxon>
        <taxon>Lachnospiraceae</taxon>
        <taxon>Jingyaoa</taxon>
    </lineage>
</organism>
<comment type="caution">
    <text evidence="3">The sequence shown here is derived from an EMBL/GenBank/DDBJ whole genome shotgun (WGS) entry which is preliminary data.</text>
</comment>
<name>A0ABR7NAV6_9FIRM</name>
<evidence type="ECO:0000256" key="1">
    <source>
        <dbReference type="ARBA" id="ARBA00023235"/>
    </source>
</evidence>
<dbReference type="RefSeq" id="WP_249307965.1">
    <property type="nucleotide sequence ID" value="NZ_JACRSZ010000006.1"/>
</dbReference>
<sequence length="262" mass="30568">MKLGGFGTLKDYEDIKNSGYDFAELDLPEITELSDEKFEKLRQLIEDKKYPVLTGTRLFPIAVPYFFTDQYDKKKMQEYLEKCCMRAEKLGITKIILGNGKARRLPREKSQKEEDLFIQVIRTIAEIAGKYHLELIIEPLGPRYSNYLNTIAETVECIEKTGCKNVYTMADLRHMIASGESFQNIVKYRKMIHHIHIDYPLSYPNRDYPSIGDDYDYSEFLNAIHDAFYNDTLTVEADVPENWKAAYKQAVECIKKYGKFDE</sequence>
<keyword evidence="4" id="KW-1185">Reference proteome</keyword>
<dbReference type="InterPro" id="IPR036237">
    <property type="entry name" value="Xyl_isomerase-like_sf"/>
</dbReference>
<proteinExistence type="predicted"/>
<dbReference type="EMBL" id="JACRSZ010000006">
    <property type="protein sequence ID" value="MBC8572937.1"/>
    <property type="molecule type" value="Genomic_DNA"/>
</dbReference>
<reference evidence="3 4" key="1">
    <citation type="submission" date="2020-08" db="EMBL/GenBank/DDBJ databases">
        <title>Genome public.</title>
        <authorList>
            <person name="Liu C."/>
            <person name="Sun Q."/>
        </authorList>
    </citation>
    <scope>NUCLEOTIDE SEQUENCE [LARGE SCALE GENOMIC DNA]</scope>
    <source>
        <strain evidence="3 4">NSJ-46</strain>
    </source>
</reference>
<dbReference type="PANTHER" id="PTHR43489">
    <property type="entry name" value="ISOMERASE"/>
    <property type="match status" value="1"/>
</dbReference>
<dbReference type="GO" id="GO:0016853">
    <property type="term" value="F:isomerase activity"/>
    <property type="evidence" value="ECO:0007669"/>
    <property type="project" value="UniProtKB-KW"/>
</dbReference>
<evidence type="ECO:0000259" key="2">
    <source>
        <dbReference type="Pfam" id="PF01261"/>
    </source>
</evidence>
<gene>
    <name evidence="3" type="ORF">H8716_07565</name>
</gene>
<evidence type="ECO:0000313" key="3">
    <source>
        <dbReference type="EMBL" id="MBC8572937.1"/>
    </source>
</evidence>
<dbReference type="InterPro" id="IPR013022">
    <property type="entry name" value="Xyl_isomerase-like_TIM-brl"/>
</dbReference>